<feature type="compositionally biased region" description="Polar residues" evidence="1">
    <location>
        <begin position="78"/>
        <end position="90"/>
    </location>
</feature>
<accession>A0A6J7X4I2</accession>
<sequence length="276" mass="29642">MADSSDDKNSKPVNKVVRLPNKLSRQQIKEGLNQFPVEVLLSAGPNKKAQLTHKQREFARQLALGKTKVQAYRDSRDTQGSPTTQGNHASQLAKDARIQNEVEAYKLAIEAEKHRTPAQLKSLLVQQLVQHSLDSDFPPAQRVQCLKLLGSLFEVGAFVERKEVTTVSKSGDIRARVLDALKDVTDITTIDDGLSLLDEIKHSQAGGDAHISPPNTGDGVQKHGKTPDDDVDDVILNDDVGVSSSDDDGIGSSSSSASDGSDFSGQDGDPTRGAPA</sequence>
<feature type="compositionally biased region" description="Low complexity" evidence="1">
    <location>
        <begin position="237"/>
        <end position="268"/>
    </location>
</feature>
<evidence type="ECO:0000256" key="1">
    <source>
        <dbReference type="SAM" id="MobiDB-lite"/>
    </source>
</evidence>
<dbReference type="EMBL" id="LR798335">
    <property type="protein sequence ID" value="CAB5224209.1"/>
    <property type="molecule type" value="Genomic_DNA"/>
</dbReference>
<gene>
    <name evidence="2" type="ORF">UFOVP393_41</name>
</gene>
<evidence type="ECO:0008006" key="3">
    <source>
        <dbReference type="Google" id="ProtNLM"/>
    </source>
</evidence>
<reference evidence="2" key="1">
    <citation type="submission" date="2020-05" db="EMBL/GenBank/DDBJ databases">
        <authorList>
            <person name="Chiriac C."/>
            <person name="Salcher M."/>
            <person name="Ghai R."/>
            <person name="Kavagutti S V."/>
        </authorList>
    </citation>
    <scope>NUCLEOTIDE SEQUENCE</scope>
</reference>
<organism evidence="2">
    <name type="scientific">uncultured Caudovirales phage</name>
    <dbReference type="NCBI Taxonomy" id="2100421"/>
    <lineage>
        <taxon>Viruses</taxon>
        <taxon>Duplodnaviria</taxon>
        <taxon>Heunggongvirae</taxon>
        <taxon>Uroviricota</taxon>
        <taxon>Caudoviricetes</taxon>
        <taxon>Peduoviridae</taxon>
        <taxon>Maltschvirus</taxon>
        <taxon>Maltschvirus maltsch</taxon>
    </lineage>
</organism>
<evidence type="ECO:0000313" key="2">
    <source>
        <dbReference type="EMBL" id="CAB5224209.1"/>
    </source>
</evidence>
<name>A0A6J7X4I2_9CAUD</name>
<protein>
    <recommendedName>
        <fullName evidence="3">Terminase small subunit</fullName>
    </recommendedName>
</protein>
<feature type="region of interest" description="Disordered" evidence="1">
    <location>
        <begin position="205"/>
        <end position="276"/>
    </location>
</feature>
<proteinExistence type="predicted"/>
<feature type="region of interest" description="Disordered" evidence="1">
    <location>
        <begin position="69"/>
        <end position="94"/>
    </location>
</feature>